<name>A0AAV7ADI5_ENGPU</name>
<dbReference type="Proteomes" id="UP000824782">
    <property type="component" value="Unassembled WGS sequence"/>
</dbReference>
<evidence type="ECO:0000313" key="1">
    <source>
        <dbReference type="EMBL" id="KAG8557385.1"/>
    </source>
</evidence>
<accession>A0AAV7ADI5</accession>
<dbReference type="EMBL" id="WNYA01000008">
    <property type="protein sequence ID" value="KAG8557385.1"/>
    <property type="molecule type" value="Genomic_DNA"/>
</dbReference>
<organism evidence="1 2">
    <name type="scientific">Engystomops pustulosus</name>
    <name type="common">Tungara frog</name>
    <name type="synonym">Physalaemus pustulosus</name>
    <dbReference type="NCBI Taxonomy" id="76066"/>
    <lineage>
        <taxon>Eukaryota</taxon>
        <taxon>Metazoa</taxon>
        <taxon>Chordata</taxon>
        <taxon>Craniata</taxon>
        <taxon>Vertebrata</taxon>
        <taxon>Euteleostomi</taxon>
        <taxon>Amphibia</taxon>
        <taxon>Batrachia</taxon>
        <taxon>Anura</taxon>
        <taxon>Neobatrachia</taxon>
        <taxon>Hyloidea</taxon>
        <taxon>Leptodactylidae</taxon>
        <taxon>Leiuperinae</taxon>
        <taxon>Engystomops</taxon>
    </lineage>
</organism>
<proteinExistence type="predicted"/>
<keyword evidence="2" id="KW-1185">Reference proteome</keyword>
<dbReference type="AlphaFoldDB" id="A0AAV7ADI5"/>
<evidence type="ECO:0000313" key="2">
    <source>
        <dbReference type="Proteomes" id="UP000824782"/>
    </source>
</evidence>
<sequence>MCCLSGSMDNHSLYPLLGFSLTYFTTVSHVLTQCIFTHQLFISTHTSHQKHGTVICTSQQSSLHYLHYTDAHITCTLGTCNT</sequence>
<gene>
    <name evidence="1" type="ORF">GDO81_016612</name>
</gene>
<comment type="caution">
    <text evidence="1">The sequence shown here is derived from an EMBL/GenBank/DDBJ whole genome shotgun (WGS) entry which is preliminary data.</text>
</comment>
<reference evidence="1" key="1">
    <citation type="thesis" date="2020" institute="ProQuest LLC" country="789 East Eisenhower Parkway, Ann Arbor, MI, USA">
        <title>Comparative Genomics and Chromosome Evolution.</title>
        <authorList>
            <person name="Mudd A.B."/>
        </authorList>
    </citation>
    <scope>NUCLEOTIDE SEQUENCE</scope>
    <source>
        <strain evidence="1">237g6f4</strain>
        <tissue evidence="1">Blood</tissue>
    </source>
</reference>
<protein>
    <submittedName>
        <fullName evidence="1">Uncharacterized protein</fullName>
    </submittedName>
</protein>